<feature type="compositionally biased region" description="Basic and acidic residues" evidence="2">
    <location>
        <begin position="30"/>
        <end position="44"/>
    </location>
</feature>
<feature type="compositionally biased region" description="Basic and acidic residues" evidence="2">
    <location>
        <begin position="11"/>
        <end position="20"/>
    </location>
</feature>
<keyword evidence="4" id="KW-1185">Reference proteome</keyword>
<sequence>MELQEAAEQESVLKGEKDSLEAQLESANQKIEEDRQDQAEKLTRQDLSLVQAEKDTLKNERLVELETANENLKRSNNELSESLASINKELTELKEAASTAASSFDDLKNEYEQKLEEQWHQASEDFNKKMRDMQNTHDEVLNSMTREKIKAEKKLIQEQSARQRDVEELRASNQREVEELRASNQREIEKLRTLNQIDLNKSDSRASALEETINSLKVAEHKRALESVEQGQNDLRAGTTQLQNEAEQLKLQEQLDEAKSATRKAQAAHTTADELYQEALRKLSQSNASCSFFAHLPILLKMSKAAKDAALKKLADEQKRVITVQSSYQSLESSYQTCQGDLEALRQDANAKIAEATSVIKKYMSDLKQSKEQVYNAENSLKEKLEEIVRLQGEVARLKTNSNQTASQPAPAAAPSHSVPEPVHDRFPASRQTLNRARVTEELRRATEAKSSSRNASRPRYRLGSAIPTVQFPWGNHEPSQFTKAGRKLREAGQGNPDSDLDGDGGDNGVGGRGNDRRDLRAESQNESSNEDEDSDDKMGERDDHVVHRKWERMAIKKRYTQQQQNINCSRLARELVLACLGSKHLFEVFARDQVDDERVTNFHGDPTTYGPRLRNSRLDKRGTSTQQILDESRWNQTLMHNLANEAAIIFASSPDKHFGEGPEDGWYKMIRVHIQPVLKTHLEALPRFPGEPLRERIQQVARRYEKIKEFNKHNNILHSKYHVRASVGAIMAQALHQKGDNEGEEMWQYVLRCLSWLEHDGMSDEEEGSELVTIDGRQSTIQVRKVKKLFWRHPSLHHLFEMVDRTREVEASIFSHQGRPPMKRICVDEGPTRERPPPKHLPVSFFDPGYLQEIRQFPYQIENLRLSKNNFALREVPNLPDFEGQ</sequence>
<evidence type="ECO:0000313" key="4">
    <source>
        <dbReference type="Proteomes" id="UP001498398"/>
    </source>
</evidence>
<gene>
    <name evidence="3" type="ORF">VKT23_016153</name>
</gene>
<protein>
    <submittedName>
        <fullName evidence="3">Uncharacterized protein</fullName>
    </submittedName>
</protein>
<feature type="region of interest" description="Disordered" evidence="2">
    <location>
        <begin position="1"/>
        <end position="46"/>
    </location>
</feature>
<dbReference type="Proteomes" id="UP001498398">
    <property type="component" value="Unassembled WGS sequence"/>
</dbReference>
<comment type="caution">
    <text evidence="3">The sequence shown here is derived from an EMBL/GenBank/DDBJ whole genome shotgun (WGS) entry which is preliminary data.</text>
</comment>
<feature type="coiled-coil region" evidence="1">
    <location>
        <begin position="328"/>
        <end position="401"/>
    </location>
</feature>
<feature type="coiled-coil region" evidence="1">
    <location>
        <begin position="166"/>
        <end position="197"/>
    </location>
</feature>
<keyword evidence="1" id="KW-0175">Coiled coil</keyword>
<evidence type="ECO:0000256" key="1">
    <source>
        <dbReference type="SAM" id="Coils"/>
    </source>
</evidence>
<name>A0ABR1IVW7_9AGAR</name>
<feature type="compositionally biased region" description="Basic and acidic residues" evidence="2">
    <location>
        <begin position="514"/>
        <end position="524"/>
    </location>
</feature>
<reference evidence="3 4" key="1">
    <citation type="submission" date="2024-01" db="EMBL/GenBank/DDBJ databases">
        <title>A draft genome for the cacao thread blight pathogen Marasmiellus scandens.</title>
        <authorList>
            <person name="Baruah I.K."/>
            <person name="Leung J."/>
            <person name="Bukari Y."/>
            <person name="Amoako-Attah I."/>
            <person name="Meinhardt L.W."/>
            <person name="Bailey B.A."/>
            <person name="Cohen S.P."/>
        </authorList>
    </citation>
    <scope>NUCLEOTIDE SEQUENCE [LARGE SCALE GENOMIC DNA]</scope>
    <source>
        <strain evidence="3 4">GH-19</strain>
    </source>
</reference>
<proteinExistence type="predicted"/>
<feature type="region of interest" description="Disordered" evidence="2">
    <location>
        <begin position="401"/>
        <end position="543"/>
    </location>
</feature>
<evidence type="ECO:0000313" key="3">
    <source>
        <dbReference type="EMBL" id="KAK7442555.1"/>
    </source>
</evidence>
<accession>A0ABR1IVW7</accession>
<feature type="compositionally biased region" description="Basic and acidic residues" evidence="2">
    <location>
        <begin position="438"/>
        <end position="448"/>
    </location>
</feature>
<organism evidence="3 4">
    <name type="scientific">Marasmiellus scandens</name>
    <dbReference type="NCBI Taxonomy" id="2682957"/>
    <lineage>
        <taxon>Eukaryota</taxon>
        <taxon>Fungi</taxon>
        <taxon>Dikarya</taxon>
        <taxon>Basidiomycota</taxon>
        <taxon>Agaricomycotina</taxon>
        <taxon>Agaricomycetes</taxon>
        <taxon>Agaricomycetidae</taxon>
        <taxon>Agaricales</taxon>
        <taxon>Marasmiineae</taxon>
        <taxon>Omphalotaceae</taxon>
        <taxon>Marasmiellus</taxon>
    </lineage>
</organism>
<feature type="compositionally biased region" description="Low complexity" evidence="2">
    <location>
        <begin position="406"/>
        <end position="421"/>
    </location>
</feature>
<dbReference type="EMBL" id="JBANRG010000058">
    <property type="protein sequence ID" value="KAK7442555.1"/>
    <property type="molecule type" value="Genomic_DNA"/>
</dbReference>
<evidence type="ECO:0000256" key="2">
    <source>
        <dbReference type="SAM" id="MobiDB-lite"/>
    </source>
</evidence>